<protein>
    <submittedName>
        <fullName evidence="1">Uncharacterized protein</fullName>
    </submittedName>
</protein>
<sequence length="70" mass="7913">MYGAKSALCALFAPYKKKSSGAPAHVHTSTTRFYDDGNKTHSLILWKPQIALPRAQWLIQRGTFTHNQVR</sequence>
<accession>A0A402AM99</accession>
<dbReference type="AlphaFoldDB" id="A0A402AM99"/>
<reference evidence="2" key="1">
    <citation type="submission" date="2018-12" db="EMBL/GenBank/DDBJ databases">
        <title>Tengunoibacter tsumagoiensis gen. nov., sp. nov., Dictyobacter kobayashii sp. nov., D. alpinus sp. nov., and D. joshuensis sp. nov. and description of Dictyobacteraceae fam. nov. within the order Ktedonobacterales isolated from Tengu-no-mugimeshi.</title>
        <authorList>
            <person name="Wang C.M."/>
            <person name="Zheng Y."/>
            <person name="Sakai Y."/>
            <person name="Toyoda A."/>
            <person name="Minakuchi Y."/>
            <person name="Abe K."/>
            <person name="Yokota A."/>
            <person name="Yabe S."/>
        </authorList>
    </citation>
    <scope>NUCLEOTIDE SEQUENCE [LARGE SCALE GENOMIC DNA]</scope>
    <source>
        <strain evidence="2">Uno11</strain>
    </source>
</reference>
<dbReference type="EMBL" id="BIFS01000001">
    <property type="protein sequence ID" value="GCE20169.1"/>
    <property type="molecule type" value="Genomic_DNA"/>
</dbReference>
<evidence type="ECO:0000313" key="2">
    <source>
        <dbReference type="Proteomes" id="UP000287188"/>
    </source>
</evidence>
<dbReference type="Proteomes" id="UP000287188">
    <property type="component" value="Unassembled WGS sequence"/>
</dbReference>
<name>A0A402AM99_9CHLR</name>
<evidence type="ECO:0000313" key="1">
    <source>
        <dbReference type="EMBL" id="GCE20169.1"/>
    </source>
</evidence>
<gene>
    <name evidence="1" type="ORF">KDK_39690</name>
</gene>
<organism evidence="1 2">
    <name type="scientific">Dictyobacter kobayashii</name>
    <dbReference type="NCBI Taxonomy" id="2014872"/>
    <lineage>
        <taxon>Bacteria</taxon>
        <taxon>Bacillati</taxon>
        <taxon>Chloroflexota</taxon>
        <taxon>Ktedonobacteria</taxon>
        <taxon>Ktedonobacterales</taxon>
        <taxon>Dictyobacteraceae</taxon>
        <taxon>Dictyobacter</taxon>
    </lineage>
</organism>
<proteinExistence type="predicted"/>
<comment type="caution">
    <text evidence="1">The sequence shown here is derived from an EMBL/GenBank/DDBJ whole genome shotgun (WGS) entry which is preliminary data.</text>
</comment>
<keyword evidence="2" id="KW-1185">Reference proteome</keyword>